<keyword evidence="1" id="KW-1133">Transmembrane helix</keyword>
<keyword evidence="1" id="KW-0472">Membrane</keyword>
<gene>
    <name evidence="2" type="ORF">BSL78_02063</name>
</gene>
<evidence type="ECO:0000313" key="3">
    <source>
        <dbReference type="Proteomes" id="UP000230750"/>
    </source>
</evidence>
<accession>A0A2G8LLC7</accession>
<evidence type="ECO:0000256" key="1">
    <source>
        <dbReference type="SAM" id="Phobius"/>
    </source>
</evidence>
<proteinExistence type="predicted"/>
<keyword evidence="1" id="KW-0812">Transmembrane</keyword>
<reference evidence="2 3" key="1">
    <citation type="journal article" date="2017" name="PLoS Biol.">
        <title>The sea cucumber genome provides insights into morphological evolution and visceral regeneration.</title>
        <authorList>
            <person name="Zhang X."/>
            <person name="Sun L."/>
            <person name="Yuan J."/>
            <person name="Sun Y."/>
            <person name="Gao Y."/>
            <person name="Zhang L."/>
            <person name="Li S."/>
            <person name="Dai H."/>
            <person name="Hamel J.F."/>
            <person name="Liu C."/>
            <person name="Yu Y."/>
            <person name="Liu S."/>
            <person name="Lin W."/>
            <person name="Guo K."/>
            <person name="Jin S."/>
            <person name="Xu P."/>
            <person name="Storey K.B."/>
            <person name="Huan P."/>
            <person name="Zhang T."/>
            <person name="Zhou Y."/>
            <person name="Zhang J."/>
            <person name="Lin C."/>
            <person name="Li X."/>
            <person name="Xing L."/>
            <person name="Huo D."/>
            <person name="Sun M."/>
            <person name="Wang L."/>
            <person name="Mercier A."/>
            <person name="Li F."/>
            <person name="Yang H."/>
            <person name="Xiang J."/>
        </authorList>
    </citation>
    <scope>NUCLEOTIDE SEQUENCE [LARGE SCALE GENOMIC DNA]</scope>
    <source>
        <strain evidence="2">Shaxun</strain>
        <tissue evidence="2">Muscle</tissue>
    </source>
</reference>
<organism evidence="2 3">
    <name type="scientific">Stichopus japonicus</name>
    <name type="common">Sea cucumber</name>
    <dbReference type="NCBI Taxonomy" id="307972"/>
    <lineage>
        <taxon>Eukaryota</taxon>
        <taxon>Metazoa</taxon>
        <taxon>Echinodermata</taxon>
        <taxon>Eleutherozoa</taxon>
        <taxon>Echinozoa</taxon>
        <taxon>Holothuroidea</taxon>
        <taxon>Aspidochirotacea</taxon>
        <taxon>Aspidochirotida</taxon>
        <taxon>Stichopodidae</taxon>
        <taxon>Apostichopus</taxon>
    </lineage>
</organism>
<dbReference type="EMBL" id="MRZV01000043">
    <property type="protein sequence ID" value="PIK61012.1"/>
    <property type="molecule type" value="Genomic_DNA"/>
</dbReference>
<sequence>MEMDHVGSYRCLVGNQIGDPAWSAVVTLSTSSAYGQTANIIMKLSMFIAVTVMIIGISMSVSYYRKKSLLDFTGIARVSYLRRSSQRTSNNYPVVTLSNTDFGPSTPCASRPLEPEDKDTSMFDPLYTQCHASTLKSDRTLSGFSDDSEFSGSTFQERLVG</sequence>
<protein>
    <submittedName>
        <fullName evidence="2">Uncharacterized protein</fullName>
    </submittedName>
</protein>
<dbReference type="AlphaFoldDB" id="A0A2G8LLC7"/>
<dbReference type="Proteomes" id="UP000230750">
    <property type="component" value="Unassembled WGS sequence"/>
</dbReference>
<feature type="transmembrane region" description="Helical" evidence="1">
    <location>
        <begin position="40"/>
        <end position="64"/>
    </location>
</feature>
<comment type="caution">
    <text evidence="2">The sequence shown here is derived from an EMBL/GenBank/DDBJ whole genome shotgun (WGS) entry which is preliminary data.</text>
</comment>
<keyword evidence="3" id="KW-1185">Reference proteome</keyword>
<evidence type="ECO:0000313" key="2">
    <source>
        <dbReference type="EMBL" id="PIK61012.1"/>
    </source>
</evidence>
<name>A0A2G8LLC7_STIJA</name>